<evidence type="ECO:0000313" key="2">
    <source>
        <dbReference type="Proteomes" id="UP000276133"/>
    </source>
</evidence>
<accession>A0A3M7R977</accession>
<organism evidence="1 2">
    <name type="scientific">Brachionus plicatilis</name>
    <name type="common">Marine rotifer</name>
    <name type="synonym">Brachionus muelleri</name>
    <dbReference type="NCBI Taxonomy" id="10195"/>
    <lineage>
        <taxon>Eukaryota</taxon>
        <taxon>Metazoa</taxon>
        <taxon>Spiralia</taxon>
        <taxon>Gnathifera</taxon>
        <taxon>Rotifera</taxon>
        <taxon>Eurotatoria</taxon>
        <taxon>Monogononta</taxon>
        <taxon>Pseudotrocha</taxon>
        <taxon>Ploima</taxon>
        <taxon>Brachionidae</taxon>
        <taxon>Brachionus</taxon>
    </lineage>
</organism>
<dbReference type="EMBL" id="REGN01003934">
    <property type="protein sequence ID" value="RNA19981.1"/>
    <property type="molecule type" value="Genomic_DNA"/>
</dbReference>
<reference evidence="1 2" key="1">
    <citation type="journal article" date="2018" name="Sci. Rep.">
        <title>Genomic signatures of local adaptation to the degree of environmental predictability in rotifers.</title>
        <authorList>
            <person name="Franch-Gras L."/>
            <person name="Hahn C."/>
            <person name="Garcia-Roger E.M."/>
            <person name="Carmona M.J."/>
            <person name="Serra M."/>
            <person name="Gomez A."/>
        </authorList>
    </citation>
    <scope>NUCLEOTIDE SEQUENCE [LARGE SCALE GENOMIC DNA]</scope>
    <source>
        <strain evidence="1">HYR1</strain>
    </source>
</reference>
<protein>
    <submittedName>
        <fullName evidence="1">Uncharacterized protein</fullName>
    </submittedName>
</protein>
<dbReference type="Proteomes" id="UP000276133">
    <property type="component" value="Unassembled WGS sequence"/>
</dbReference>
<keyword evidence="2" id="KW-1185">Reference proteome</keyword>
<proteinExistence type="predicted"/>
<name>A0A3M7R977_BRAPC</name>
<gene>
    <name evidence="1" type="ORF">BpHYR1_051522</name>
</gene>
<comment type="caution">
    <text evidence="1">The sequence shown here is derived from an EMBL/GenBank/DDBJ whole genome shotgun (WGS) entry which is preliminary data.</text>
</comment>
<dbReference type="AlphaFoldDB" id="A0A3M7R977"/>
<evidence type="ECO:0000313" key="1">
    <source>
        <dbReference type="EMBL" id="RNA19981.1"/>
    </source>
</evidence>
<sequence length="75" mass="9118">MSHSSPNRLNPKSYVFFFENIVFRSSYHKPKKQIKKFQKRLYYVQIILQITGFERYPNFHSVFQPNGYHIQAFNS</sequence>